<dbReference type="InterPro" id="IPR059095">
    <property type="entry name" value="Znf_C2H2_17_2nd"/>
</dbReference>
<dbReference type="OrthoDB" id="2687452at2759"/>
<keyword evidence="5" id="KW-1185">Reference proteome</keyword>
<dbReference type="Pfam" id="PF26176">
    <property type="entry name" value="zf_C2H2_17_2"/>
    <property type="match status" value="1"/>
</dbReference>
<dbReference type="GO" id="GO:0008270">
    <property type="term" value="F:zinc ion binding"/>
    <property type="evidence" value="ECO:0007669"/>
    <property type="project" value="UniProtKB-KW"/>
</dbReference>
<accession>A0A9P9EG82</accession>
<dbReference type="PROSITE" id="PS50157">
    <property type="entry name" value="ZINC_FINGER_C2H2_2"/>
    <property type="match status" value="1"/>
</dbReference>
<dbReference type="SMART" id="SM00355">
    <property type="entry name" value="ZnF_C2H2"/>
    <property type="match status" value="2"/>
</dbReference>
<feature type="domain" description="C2H2-type" evidence="3">
    <location>
        <begin position="214"/>
        <end position="245"/>
    </location>
</feature>
<keyword evidence="1" id="KW-0863">Zinc-finger</keyword>
<evidence type="ECO:0000256" key="2">
    <source>
        <dbReference type="SAM" id="MobiDB-lite"/>
    </source>
</evidence>
<evidence type="ECO:0000313" key="4">
    <source>
        <dbReference type="EMBL" id="KAH7136016.1"/>
    </source>
</evidence>
<proteinExistence type="predicted"/>
<reference evidence="4" key="1">
    <citation type="journal article" date="2021" name="Nat. Commun.">
        <title>Genetic determinants of endophytism in the Arabidopsis root mycobiome.</title>
        <authorList>
            <person name="Mesny F."/>
            <person name="Miyauchi S."/>
            <person name="Thiergart T."/>
            <person name="Pickel B."/>
            <person name="Atanasova L."/>
            <person name="Karlsson M."/>
            <person name="Huettel B."/>
            <person name="Barry K.W."/>
            <person name="Haridas S."/>
            <person name="Chen C."/>
            <person name="Bauer D."/>
            <person name="Andreopoulos W."/>
            <person name="Pangilinan J."/>
            <person name="LaButti K."/>
            <person name="Riley R."/>
            <person name="Lipzen A."/>
            <person name="Clum A."/>
            <person name="Drula E."/>
            <person name="Henrissat B."/>
            <person name="Kohler A."/>
            <person name="Grigoriev I.V."/>
            <person name="Martin F.M."/>
            <person name="Hacquard S."/>
        </authorList>
    </citation>
    <scope>NUCLEOTIDE SEQUENCE</scope>
    <source>
        <strain evidence="4">MPI-CAGE-CH-0243</strain>
    </source>
</reference>
<dbReference type="InterPro" id="IPR013087">
    <property type="entry name" value="Znf_C2H2_type"/>
</dbReference>
<evidence type="ECO:0000256" key="1">
    <source>
        <dbReference type="PROSITE-ProRule" id="PRU00042"/>
    </source>
</evidence>
<dbReference type="EMBL" id="JAGMWT010000002">
    <property type="protein sequence ID" value="KAH7136016.1"/>
    <property type="molecule type" value="Genomic_DNA"/>
</dbReference>
<keyword evidence="1" id="KW-0862">Zinc</keyword>
<protein>
    <recommendedName>
        <fullName evidence="3">C2H2-type domain-containing protein</fullName>
    </recommendedName>
</protein>
<feature type="region of interest" description="Disordered" evidence="2">
    <location>
        <begin position="159"/>
        <end position="200"/>
    </location>
</feature>
<gene>
    <name evidence="4" type="ORF">B0J11DRAFT_176984</name>
</gene>
<evidence type="ECO:0000313" key="5">
    <source>
        <dbReference type="Proteomes" id="UP000700596"/>
    </source>
</evidence>
<dbReference type="Proteomes" id="UP000700596">
    <property type="component" value="Unassembled WGS sequence"/>
</dbReference>
<dbReference type="Gene3D" id="3.30.160.60">
    <property type="entry name" value="Classic Zinc Finger"/>
    <property type="match status" value="1"/>
</dbReference>
<comment type="caution">
    <text evidence="4">The sequence shown here is derived from an EMBL/GenBank/DDBJ whole genome shotgun (WGS) entry which is preliminary data.</text>
</comment>
<name>A0A9P9EG82_9PLEO</name>
<keyword evidence="1" id="KW-0479">Metal-binding</keyword>
<feature type="compositionally biased region" description="Basic and acidic residues" evidence="2">
    <location>
        <begin position="255"/>
        <end position="279"/>
    </location>
</feature>
<dbReference type="AlphaFoldDB" id="A0A9P9EG82"/>
<feature type="compositionally biased region" description="Low complexity" evidence="2">
    <location>
        <begin position="184"/>
        <end position="197"/>
    </location>
</feature>
<evidence type="ECO:0000259" key="3">
    <source>
        <dbReference type="PROSITE" id="PS50157"/>
    </source>
</evidence>
<feature type="region of interest" description="Disordered" evidence="2">
    <location>
        <begin position="254"/>
        <end position="286"/>
    </location>
</feature>
<sequence>MSDFRYANMGANGLGLGMPDGDRNSISSGWNQLPSTDRLSMSSVDASFNHGLEEQTRRWSDSSALVSHSSLNENINEQESPFAGGWIMQRHAFDNQSYGIFNPQATSTPENTQYDYVSPPTTVETPQVPFPLPRATFDAPQINSSPTALVVEPQQLPYSPTTVTAEPRRYSFRVPRQKRKRRTTSTSSSLQQSSPKQDQIGVILSHPEIRKDLYACCMPQCSSKSFSRIQELKRHYRGKHSNYKREYWCQAPGCERSETKGDRPFPRKDKLADHVERVHKSATLSS</sequence>
<organism evidence="4 5">
    <name type="scientific">Dendryphion nanum</name>
    <dbReference type="NCBI Taxonomy" id="256645"/>
    <lineage>
        <taxon>Eukaryota</taxon>
        <taxon>Fungi</taxon>
        <taxon>Dikarya</taxon>
        <taxon>Ascomycota</taxon>
        <taxon>Pezizomycotina</taxon>
        <taxon>Dothideomycetes</taxon>
        <taxon>Pleosporomycetidae</taxon>
        <taxon>Pleosporales</taxon>
        <taxon>Torulaceae</taxon>
        <taxon>Dendryphion</taxon>
    </lineage>
</organism>